<evidence type="ECO:0000313" key="3">
    <source>
        <dbReference type="Proteomes" id="UP000247409"/>
    </source>
</evidence>
<feature type="region of interest" description="Disordered" evidence="1">
    <location>
        <begin position="1"/>
        <end position="43"/>
    </location>
</feature>
<sequence>MVHQRAEKAPVPDSETHMVDLNPLEPIGTPLPELVGANDDSAHTNSGPVLTHLGCFSLPDYLAGSDRFPTSYRRGPPPSPVSQITMSGRGSRGPCGSQTAASKSNHQASNKFARMWAWYVTYPAASKPKW</sequence>
<accession>A0A2V3J0B8</accession>
<feature type="region of interest" description="Disordered" evidence="1">
    <location>
        <begin position="67"/>
        <end position="106"/>
    </location>
</feature>
<reference evidence="2 3" key="1">
    <citation type="journal article" date="2018" name="Mol. Biol. Evol.">
        <title>Analysis of the draft genome of the red seaweed Gracilariopsis chorda provides insights into genome size evolution in Rhodophyta.</title>
        <authorList>
            <person name="Lee J."/>
            <person name="Yang E.C."/>
            <person name="Graf L."/>
            <person name="Yang J.H."/>
            <person name="Qiu H."/>
            <person name="Zel Zion U."/>
            <person name="Chan C.X."/>
            <person name="Stephens T.G."/>
            <person name="Weber A.P.M."/>
            <person name="Boo G.H."/>
            <person name="Boo S.M."/>
            <person name="Kim K.M."/>
            <person name="Shin Y."/>
            <person name="Jung M."/>
            <person name="Lee S.J."/>
            <person name="Yim H.S."/>
            <person name="Lee J.H."/>
            <person name="Bhattacharya D."/>
            <person name="Yoon H.S."/>
        </authorList>
    </citation>
    <scope>NUCLEOTIDE SEQUENCE [LARGE SCALE GENOMIC DNA]</scope>
    <source>
        <strain evidence="2 3">SKKU-2015</strain>
        <tissue evidence="2">Whole body</tissue>
    </source>
</reference>
<organism evidence="2 3">
    <name type="scientific">Gracilariopsis chorda</name>
    <dbReference type="NCBI Taxonomy" id="448386"/>
    <lineage>
        <taxon>Eukaryota</taxon>
        <taxon>Rhodophyta</taxon>
        <taxon>Florideophyceae</taxon>
        <taxon>Rhodymeniophycidae</taxon>
        <taxon>Gracilariales</taxon>
        <taxon>Gracilariaceae</taxon>
        <taxon>Gracilariopsis</taxon>
    </lineage>
</organism>
<comment type="caution">
    <text evidence="2">The sequence shown here is derived from an EMBL/GenBank/DDBJ whole genome shotgun (WGS) entry which is preliminary data.</text>
</comment>
<feature type="compositionally biased region" description="Basic and acidic residues" evidence="1">
    <location>
        <begin position="1"/>
        <end position="18"/>
    </location>
</feature>
<dbReference type="EMBL" id="NBIV01000019">
    <property type="protein sequence ID" value="PXF47841.1"/>
    <property type="molecule type" value="Genomic_DNA"/>
</dbReference>
<dbReference type="AlphaFoldDB" id="A0A2V3J0B8"/>
<gene>
    <name evidence="2" type="ORF">BWQ96_02377</name>
</gene>
<keyword evidence="3" id="KW-1185">Reference proteome</keyword>
<dbReference type="Proteomes" id="UP000247409">
    <property type="component" value="Unassembled WGS sequence"/>
</dbReference>
<name>A0A2V3J0B8_9FLOR</name>
<feature type="compositionally biased region" description="Polar residues" evidence="1">
    <location>
        <begin position="96"/>
        <end position="106"/>
    </location>
</feature>
<evidence type="ECO:0000256" key="1">
    <source>
        <dbReference type="SAM" id="MobiDB-lite"/>
    </source>
</evidence>
<protein>
    <submittedName>
        <fullName evidence="2">Uncharacterized protein</fullName>
    </submittedName>
</protein>
<proteinExistence type="predicted"/>
<evidence type="ECO:0000313" key="2">
    <source>
        <dbReference type="EMBL" id="PXF47841.1"/>
    </source>
</evidence>